<evidence type="ECO:0000313" key="5">
    <source>
        <dbReference type="EMBL" id="QHK21290.1"/>
    </source>
</evidence>
<protein>
    <submittedName>
        <fullName evidence="5">ANTAR domain-containing protein</fullName>
    </submittedName>
</protein>
<evidence type="ECO:0000256" key="2">
    <source>
        <dbReference type="ARBA" id="ARBA00023163"/>
    </source>
</evidence>
<sequence>MKSRSEASQAHTSAGRRPAPAHPTQHAIQHGVPHPGPAATADRRPNPAPGDRPGPNDRLGPAAAAVTIGLADAEGLIPDFATGAKDLPDSLEILVQLGAATLSRIAGVPIECALTLNRVKRVRTTAGTGTMPERLARVEQQTGEGPLTEALAGTGTAAMNHVATDFRWARYRPYLQDAGFNSVLGLRLSLDEGTEAALAFFAASPQAFPLQVIAEARGFTDIAARGLRLVLELQSASTRASDLQSALESRTSIDIACGVIMAQNRCSYNDAIAIISKASSHRNIKLRKVAEGILANLPGGAPDTHFEH</sequence>
<evidence type="ECO:0000256" key="3">
    <source>
        <dbReference type="SAM" id="MobiDB-lite"/>
    </source>
</evidence>
<dbReference type="InterPro" id="IPR029016">
    <property type="entry name" value="GAF-like_dom_sf"/>
</dbReference>
<dbReference type="KEGG" id="psey:GU243_18010"/>
<dbReference type="SMART" id="SM01012">
    <property type="entry name" value="ANTAR"/>
    <property type="match status" value="1"/>
</dbReference>
<dbReference type="Gene3D" id="1.10.10.10">
    <property type="entry name" value="Winged helix-like DNA-binding domain superfamily/Winged helix DNA-binding domain"/>
    <property type="match status" value="1"/>
</dbReference>
<keyword evidence="1" id="KW-0805">Transcription regulation</keyword>
<evidence type="ECO:0000313" key="6">
    <source>
        <dbReference type="Proteomes" id="UP000464186"/>
    </source>
</evidence>
<dbReference type="SUPFAM" id="SSF52172">
    <property type="entry name" value="CheY-like"/>
    <property type="match status" value="1"/>
</dbReference>
<feature type="compositionally biased region" description="Polar residues" evidence="3">
    <location>
        <begin position="1"/>
        <end position="12"/>
    </location>
</feature>
<feature type="region of interest" description="Disordered" evidence="3">
    <location>
        <begin position="1"/>
        <end position="61"/>
    </location>
</feature>
<dbReference type="Gene3D" id="3.30.450.40">
    <property type="match status" value="1"/>
</dbReference>
<dbReference type="AlphaFoldDB" id="A0A6P1NSI2"/>
<dbReference type="GO" id="GO:0003723">
    <property type="term" value="F:RNA binding"/>
    <property type="evidence" value="ECO:0007669"/>
    <property type="project" value="InterPro"/>
</dbReference>
<dbReference type="Pfam" id="PF03861">
    <property type="entry name" value="ANTAR"/>
    <property type="match status" value="1"/>
</dbReference>
<dbReference type="SUPFAM" id="SSF55781">
    <property type="entry name" value="GAF domain-like"/>
    <property type="match status" value="1"/>
</dbReference>
<reference evidence="5 6" key="1">
    <citation type="submission" date="2020-01" db="EMBL/GenBank/DDBJ databases">
        <title>Pseudarthrobacter psychrotolerans sp. nov., isolated from antarctic soil.</title>
        <authorList>
            <person name="Shin Y."/>
            <person name="Park W."/>
        </authorList>
    </citation>
    <scope>NUCLEOTIDE SEQUENCE [LARGE SCALE GENOMIC DNA]</scope>
    <source>
        <strain evidence="5 6">YJ56</strain>
    </source>
</reference>
<keyword evidence="6" id="KW-1185">Reference proteome</keyword>
<organism evidence="5 6">
    <name type="scientific">Pseudarthrobacter psychrotolerans</name>
    <dbReference type="NCBI Taxonomy" id="2697569"/>
    <lineage>
        <taxon>Bacteria</taxon>
        <taxon>Bacillati</taxon>
        <taxon>Actinomycetota</taxon>
        <taxon>Actinomycetes</taxon>
        <taxon>Micrococcales</taxon>
        <taxon>Micrococcaceae</taxon>
        <taxon>Pseudarthrobacter</taxon>
    </lineage>
</organism>
<evidence type="ECO:0000256" key="1">
    <source>
        <dbReference type="ARBA" id="ARBA00023015"/>
    </source>
</evidence>
<name>A0A6P1NSI2_9MICC</name>
<dbReference type="InterPro" id="IPR005561">
    <property type="entry name" value="ANTAR"/>
</dbReference>
<feature type="domain" description="ANTAR" evidence="4">
    <location>
        <begin position="233"/>
        <end position="294"/>
    </location>
</feature>
<keyword evidence="2" id="KW-0804">Transcription</keyword>
<dbReference type="EMBL" id="CP047898">
    <property type="protein sequence ID" value="QHK21290.1"/>
    <property type="molecule type" value="Genomic_DNA"/>
</dbReference>
<gene>
    <name evidence="5" type="ORF">GU243_18010</name>
</gene>
<proteinExistence type="predicted"/>
<dbReference type="Proteomes" id="UP000464186">
    <property type="component" value="Chromosome"/>
</dbReference>
<dbReference type="InterPro" id="IPR036388">
    <property type="entry name" value="WH-like_DNA-bd_sf"/>
</dbReference>
<dbReference type="PROSITE" id="PS50921">
    <property type="entry name" value="ANTAR"/>
    <property type="match status" value="1"/>
</dbReference>
<dbReference type="InterPro" id="IPR011006">
    <property type="entry name" value="CheY-like_superfamily"/>
</dbReference>
<accession>A0A6P1NSI2</accession>
<evidence type="ECO:0000259" key="4">
    <source>
        <dbReference type="PROSITE" id="PS50921"/>
    </source>
</evidence>